<evidence type="ECO:0000256" key="1">
    <source>
        <dbReference type="ARBA" id="ARBA00023121"/>
    </source>
</evidence>
<dbReference type="GO" id="GO:0005794">
    <property type="term" value="C:Golgi apparatus"/>
    <property type="evidence" value="ECO:0007669"/>
    <property type="project" value="TreeGrafter"/>
</dbReference>
<dbReference type="FunFam" id="3.30.70.3490:FF:000001">
    <property type="entry name" value="Oxysterol-binding protein"/>
    <property type="match status" value="1"/>
</dbReference>
<feature type="region of interest" description="Disordered" evidence="4">
    <location>
        <begin position="1"/>
        <end position="22"/>
    </location>
</feature>
<dbReference type="PANTHER" id="PTHR10972">
    <property type="entry name" value="OXYSTEROL-BINDING PROTEIN-RELATED"/>
    <property type="match status" value="1"/>
</dbReference>
<dbReference type="Gene3D" id="1.10.287.2720">
    <property type="match status" value="1"/>
</dbReference>
<reference evidence="5 6" key="1">
    <citation type="journal article" date="2010" name="Science">
        <title>Genomic comparison of the ants Camponotus floridanus and Harpegnathos saltator.</title>
        <authorList>
            <person name="Bonasio R."/>
            <person name="Zhang G."/>
            <person name="Ye C."/>
            <person name="Mutti N.S."/>
            <person name="Fang X."/>
            <person name="Qin N."/>
            <person name="Donahue G."/>
            <person name="Yang P."/>
            <person name="Li Q."/>
            <person name="Li C."/>
            <person name="Zhang P."/>
            <person name="Huang Z."/>
            <person name="Berger S.L."/>
            <person name="Reinberg D."/>
            <person name="Wang J."/>
            <person name="Liebig J."/>
        </authorList>
    </citation>
    <scope>NUCLEOTIDE SEQUENCE [LARGE SCALE GENOMIC DNA]</scope>
    <source>
        <strain evidence="6">C129</strain>
    </source>
</reference>
<dbReference type="PROSITE" id="PS01013">
    <property type="entry name" value="OSBP"/>
    <property type="match status" value="1"/>
</dbReference>
<dbReference type="Pfam" id="PF01237">
    <property type="entry name" value="Oxysterol_BP"/>
    <property type="match status" value="1"/>
</dbReference>
<keyword evidence="6" id="KW-1185">Reference proteome</keyword>
<dbReference type="EMBL" id="GL435171">
    <property type="protein sequence ID" value="EFN73903.1"/>
    <property type="molecule type" value="Genomic_DNA"/>
</dbReference>
<name>E1ZY54_CAMFO</name>
<dbReference type="InParanoid" id="E1ZY54"/>
<sequence length="421" mass="47897">MENIVGDKRKQPPLPPIKGDGTVDYDALYEEESETEMDSMETHGSVVTHLLSQVKIGMDLTKVALPTFILERRSLLEMYADYFAHPDQFVSIADMPTPRERMVQVIRWYLCSFHAGRKSGVAKKPYNPILGEIFRCHWNILNVNSSDNATDYNSMKLVSDGPVPWCKENQLAFIAEQVSHHPPVSAFYAEHVGKKISFGGHVWTKSKFLGLSIGVHNVGKGWVNVLQHGEEYVLTFPNGYGRSILTIPWIELGGTVTINCVQTGYHAAIEFLTKPFYGGKRNRITCQVFQAGDKKPFLVINGEWSGAMEAKWSDGRCEAFADVRELDTERKLVKTVCEQEEYESRKVWRDVTVGLRINDMDKATAAKCAIEQKQRDEARFRKENNIAWQTKLFKETKDGGWMYIRPLVDRICSSNDQMNIT</sequence>
<dbReference type="GO" id="GO:0032934">
    <property type="term" value="F:sterol binding"/>
    <property type="evidence" value="ECO:0007669"/>
    <property type="project" value="TreeGrafter"/>
</dbReference>
<dbReference type="Gene3D" id="2.40.160.120">
    <property type="match status" value="1"/>
</dbReference>
<dbReference type="InterPro" id="IPR037239">
    <property type="entry name" value="OSBP_sf"/>
</dbReference>
<gene>
    <name evidence="5" type="ORF">EAG_10007</name>
</gene>
<accession>E1ZY54</accession>
<dbReference type="STRING" id="104421.E1ZY54"/>
<dbReference type="FunFam" id="2.40.160.120:FF:000014">
    <property type="entry name" value="Oxysterol-binding protein"/>
    <property type="match status" value="1"/>
</dbReference>
<feature type="compositionally biased region" description="Basic and acidic residues" evidence="4">
    <location>
        <begin position="1"/>
        <end position="10"/>
    </location>
</feature>
<evidence type="ECO:0000313" key="5">
    <source>
        <dbReference type="EMBL" id="EFN73903.1"/>
    </source>
</evidence>
<evidence type="ECO:0000256" key="4">
    <source>
        <dbReference type="SAM" id="MobiDB-lite"/>
    </source>
</evidence>
<proteinExistence type="inferred from homology"/>
<evidence type="ECO:0000256" key="2">
    <source>
        <dbReference type="RuleBase" id="RU003844"/>
    </source>
</evidence>
<evidence type="ECO:0000313" key="6">
    <source>
        <dbReference type="Proteomes" id="UP000000311"/>
    </source>
</evidence>
<dbReference type="InterPro" id="IPR000648">
    <property type="entry name" value="Oxysterol-bd"/>
</dbReference>
<dbReference type="InterPro" id="IPR018494">
    <property type="entry name" value="Oxysterol-bd_CS"/>
</dbReference>
<dbReference type="FunFam" id="1.10.287.2720:FF:000001">
    <property type="entry name" value="Oxysterol-binding OBPalpha"/>
    <property type="match status" value="1"/>
</dbReference>
<keyword evidence="3" id="KW-0813">Transport</keyword>
<dbReference type="OMA" id="SSYWTEH"/>
<dbReference type="PANTHER" id="PTHR10972:SF200">
    <property type="entry name" value="OXYSTEROL-BINDING PROTEIN-RELATED PROTEIN 9"/>
    <property type="match status" value="1"/>
</dbReference>
<dbReference type="GO" id="GO:0005829">
    <property type="term" value="C:cytosol"/>
    <property type="evidence" value="ECO:0007669"/>
    <property type="project" value="TreeGrafter"/>
</dbReference>
<keyword evidence="3" id="KW-0445">Lipid transport</keyword>
<dbReference type="SUPFAM" id="SSF144000">
    <property type="entry name" value="Oxysterol-binding protein-like"/>
    <property type="match status" value="1"/>
</dbReference>
<comment type="similarity">
    <text evidence="2">Belongs to the OSBP family.</text>
</comment>
<dbReference type="GO" id="GO:0016020">
    <property type="term" value="C:membrane"/>
    <property type="evidence" value="ECO:0007669"/>
    <property type="project" value="TreeGrafter"/>
</dbReference>
<dbReference type="GO" id="GO:0006869">
    <property type="term" value="P:lipid transport"/>
    <property type="evidence" value="ECO:0007669"/>
    <property type="project" value="UniProtKB-KW"/>
</dbReference>
<dbReference type="OrthoDB" id="14833at2759"/>
<protein>
    <recommendedName>
        <fullName evidence="3">Oxysterol-binding protein</fullName>
    </recommendedName>
</protein>
<keyword evidence="1" id="KW-0446">Lipid-binding</keyword>
<organism evidence="6">
    <name type="scientific">Camponotus floridanus</name>
    <name type="common">Florida carpenter ant</name>
    <dbReference type="NCBI Taxonomy" id="104421"/>
    <lineage>
        <taxon>Eukaryota</taxon>
        <taxon>Metazoa</taxon>
        <taxon>Ecdysozoa</taxon>
        <taxon>Arthropoda</taxon>
        <taxon>Hexapoda</taxon>
        <taxon>Insecta</taxon>
        <taxon>Pterygota</taxon>
        <taxon>Neoptera</taxon>
        <taxon>Endopterygota</taxon>
        <taxon>Hymenoptera</taxon>
        <taxon>Apocrita</taxon>
        <taxon>Aculeata</taxon>
        <taxon>Formicoidea</taxon>
        <taxon>Formicidae</taxon>
        <taxon>Formicinae</taxon>
        <taxon>Camponotus</taxon>
    </lineage>
</organism>
<evidence type="ECO:0000256" key="3">
    <source>
        <dbReference type="RuleBase" id="RU003845"/>
    </source>
</evidence>
<dbReference type="Gene3D" id="3.30.70.3490">
    <property type="match status" value="1"/>
</dbReference>
<dbReference type="AlphaFoldDB" id="E1ZY54"/>
<dbReference type="Proteomes" id="UP000000311">
    <property type="component" value="Unassembled WGS sequence"/>
</dbReference>